<protein>
    <recommendedName>
        <fullName evidence="2">HTH APSES-type domain-containing protein</fullName>
    </recommendedName>
</protein>
<dbReference type="Gene3D" id="3.10.260.10">
    <property type="entry name" value="Transcription regulator HTH, APSES-type DNA-binding domain"/>
    <property type="match status" value="1"/>
</dbReference>
<reference evidence="3 4" key="1">
    <citation type="submission" date="2024-03" db="EMBL/GenBank/DDBJ databases">
        <title>Genome-scale model development and genomic sequencing of the oleaginous clade Lipomyces.</title>
        <authorList>
            <consortium name="Lawrence Berkeley National Laboratory"/>
            <person name="Czajka J.J."/>
            <person name="Han Y."/>
            <person name="Kim J."/>
            <person name="Mondo S.J."/>
            <person name="Hofstad B.A."/>
            <person name="Robles A."/>
            <person name="Haridas S."/>
            <person name="Riley R."/>
            <person name="LaButti K."/>
            <person name="Pangilinan J."/>
            <person name="Andreopoulos W."/>
            <person name="Lipzen A."/>
            <person name="Yan J."/>
            <person name="Wang M."/>
            <person name="Ng V."/>
            <person name="Grigoriev I.V."/>
            <person name="Spatafora J.W."/>
            <person name="Magnuson J.K."/>
            <person name="Baker S.E."/>
            <person name="Pomraning K.R."/>
        </authorList>
    </citation>
    <scope>NUCLEOTIDE SEQUENCE [LARGE SCALE GENOMIC DNA]</scope>
    <source>
        <strain evidence="3 4">Phaff 52-87</strain>
    </source>
</reference>
<feature type="region of interest" description="Disordered" evidence="1">
    <location>
        <begin position="577"/>
        <end position="596"/>
    </location>
</feature>
<feature type="compositionally biased region" description="Low complexity" evidence="1">
    <location>
        <begin position="76"/>
        <end position="106"/>
    </location>
</feature>
<evidence type="ECO:0000313" key="3">
    <source>
        <dbReference type="EMBL" id="KAK7207580.1"/>
    </source>
</evidence>
<feature type="compositionally biased region" description="Low complexity" evidence="1">
    <location>
        <begin position="371"/>
        <end position="389"/>
    </location>
</feature>
<feature type="compositionally biased region" description="Low complexity" evidence="1">
    <location>
        <begin position="120"/>
        <end position="142"/>
    </location>
</feature>
<evidence type="ECO:0000313" key="4">
    <source>
        <dbReference type="Proteomes" id="UP001498771"/>
    </source>
</evidence>
<dbReference type="PROSITE" id="PS51299">
    <property type="entry name" value="HTH_APSES"/>
    <property type="match status" value="1"/>
</dbReference>
<feature type="domain" description="HTH APSES-type" evidence="2">
    <location>
        <begin position="204"/>
        <end position="316"/>
    </location>
</feature>
<dbReference type="RefSeq" id="XP_064770613.1">
    <property type="nucleotide sequence ID" value="XM_064911524.1"/>
</dbReference>
<dbReference type="InterPro" id="IPR051642">
    <property type="entry name" value="SWI6-like"/>
</dbReference>
<proteinExistence type="predicted"/>
<dbReference type="Proteomes" id="UP001498771">
    <property type="component" value="Unassembled WGS sequence"/>
</dbReference>
<feature type="region of interest" description="Disordered" evidence="1">
    <location>
        <begin position="454"/>
        <end position="474"/>
    </location>
</feature>
<evidence type="ECO:0000256" key="1">
    <source>
        <dbReference type="SAM" id="MobiDB-lite"/>
    </source>
</evidence>
<evidence type="ECO:0000259" key="2">
    <source>
        <dbReference type="PROSITE" id="PS51299"/>
    </source>
</evidence>
<dbReference type="PANTHER" id="PTHR43828:SF5">
    <property type="entry name" value="TRANSCRIPTIONAL REPRESSOR XBP1"/>
    <property type="match status" value="1"/>
</dbReference>
<organism evidence="3 4">
    <name type="scientific">Myxozyma melibiosi</name>
    <dbReference type="NCBI Taxonomy" id="54550"/>
    <lineage>
        <taxon>Eukaryota</taxon>
        <taxon>Fungi</taxon>
        <taxon>Dikarya</taxon>
        <taxon>Ascomycota</taxon>
        <taxon>Saccharomycotina</taxon>
        <taxon>Lipomycetes</taxon>
        <taxon>Lipomycetales</taxon>
        <taxon>Lipomycetaceae</taxon>
        <taxon>Myxozyma</taxon>
    </lineage>
</organism>
<feature type="region of interest" description="Disordered" evidence="1">
    <location>
        <begin position="1"/>
        <end position="154"/>
    </location>
</feature>
<feature type="region of interest" description="Disordered" evidence="1">
    <location>
        <begin position="333"/>
        <end position="389"/>
    </location>
</feature>
<dbReference type="SUPFAM" id="SSF54616">
    <property type="entry name" value="DNA-binding domain of Mlu1-box binding protein MBP1"/>
    <property type="match status" value="1"/>
</dbReference>
<accession>A0ABR1FCM6</accession>
<dbReference type="EMBL" id="JBBJBU010000001">
    <property type="protein sequence ID" value="KAK7207580.1"/>
    <property type="molecule type" value="Genomic_DNA"/>
</dbReference>
<dbReference type="InterPro" id="IPR036887">
    <property type="entry name" value="HTH_APSES_sf"/>
</dbReference>
<keyword evidence="4" id="KW-1185">Reference proteome</keyword>
<name>A0ABR1FCM6_9ASCO</name>
<gene>
    <name evidence="3" type="ORF">BZA70DRAFT_271676</name>
</gene>
<dbReference type="PANTHER" id="PTHR43828">
    <property type="entry name" value="ASPARAGINASE"/>
    <property type="match status" value="1"/>
</dbReference>
<sequence>MSAFRAFAGAPDRPDARYPYLLPRTSLPGSQTPSNTPLPAPQQLLLPTRPIHSAPVQQTQPGALAVATSPRKTKKSSAGAASTASISSSPSSAPAAARSAPTAPKTTQSLAASPHTAAGSPSTSKHSTTSVHSSPTSTTTTPARIKPRRPSASSLAASAAALQAERDVGLHAVNFAATPFDPATMLPPEHAAQISTPFTLARGRYATSVDERHFLTVYEYQINGCWIMWDYYSGYVHLTGLWKAIGNSKADIVKLLENSPSLESGIRRVRGGFLKIQGTWLPYDVARTLASRTCYHIRYALIPVFGAQFPDSCLKPDEPGFGQLQLTFTEHTRKRRKRASVAAPNANEEPSSKRPMSAATGKDGKKDSGLVQPHLSSSVMSSPVQSSHQNMTNLQVASYSPPAEGKRVKLDFLENSSLTSSPSDFLDALQATKSLQLLSAGVFVNNHNGCSNNENSNRAALSPELMSSSSSMSSSPCESAVTDVDGCGCFQDDGSEFECGDYLYRWDGKQELNVVRLSSLPRTTPSAGERDIGGLLKFADVAEEEMSRALGKGVMNTPALSDGSASPADVMIRSLSESEPGRGSIQNGLNMFGPHPDERKKLMMMTNGVNVSGNAANAEGYQVVETDKETEVRKVMGISGLLS</sequence>
<dbReference type="InterPro" id="IPR003163">
    <property type="entry name" value="Tscrpt_reg_HTH_APSES-type"/>
</dbReference>
<dbReference type="GeneID" id="90037036"/>
<comment type="caution">
    <text evidence="3">The sequence shown here is derived from an EMBL/GenBank/DDBJ whole genome shotgun (WGS) entry which is preliminary data.</text>
</comment>